<evidence type="ECO:0000313" key="1">
    <source>
        <dbReference type="EMBL" id="KKK64627.1"/>
    </source>
</evidence>
<proteinExistence type="predicted"/>
<gene>
    <name evidence="1" type="ORF">LCGC14_2982280</name>
</gene>
<accession>A0A0F8X678</accession>
<comment type="caution">
    <text evidence="1">The sequence shown here is derived from an EMBL/GenBank/DDBJ whole genome shotgun (WGS) entry which is preliminary data.</text>
</comment>
<protein>
    <submittedName>
        <fullName evidence="1">Uncharacterized protein</fullName>
    </submittedName>
</protein>
<name>A0A0F8X678_9ZZZZ</name>
<organism evidence="1">
    <name type="scientific">marine sediment metagenome</name>
    <dbReference type="NCBI Taxonomy" id="412755"/>
    <lineage>
        <taxon>unclassified sequences</taxon>
        <taxon>metagenomes</taxon>
        <taxon>ecological metagenomes</taxon>
    </lineage>
</organism>
<dbReference type="EMBL" id="LAZR01060938">
    <property type="protein sequence ID" value="KKK64627.1"/>
    <property type="molecule type" value="Genomic_DNA"/>
</dbReference>
<reference evidence="1" key="1">
    <citation type="journal article" date="2015" name="Nature">
        <title>Complex archaea that bridge the gap between prokaryotes and eukaryotes.</title>
        <authorList>
            <person name="Spang A."/>
            <person name="Saw J.H."/>
            <person name="Jorgensen S.L."/>
            <person name="Zaremba-Niedzwiedzka K."/>
            <person name="Martijn J."/>
            <person name="Lind A.E."/>
            <person name="van Eijk R."/>
            <person name="Schleper C."/>
            <person name="Guy L."/>
            <person name="Ettema T.J."/>
        </authorList>
    </citation>
    <scope>NUCLEOTIDE SEQUENCE</scope>
</reference>
<dbReference type="AlphaFoldDB" id="A0A0F8X678"/>
<sequence>MLTQVIKSDCGCEFEISSTGQLFRWCPLHKSARDMYEALNKLPERIDMLAEAAYTGGDIPKTWIRDRGNYADGYNKALEDVQKLREKALAKAEGK</sequence>